<dbReference type="GeneID" id="88754730"/>
<evidence type="ECO:0000313" key="2">
    <source>
        <dbReference type="Proteomes" id="UP000779070"/>
    </source>
</evidence>
<evidence type="ECO:0000313" key="1">
    <source>
        <dbReference type="EMBL" id="MBN3576630.1"/>
    </source>
</evidence>
<reference evidence="1 2" key="1">
    <citation type="submission" date="2021-02" db="EMBL/GenBank/DDBJ databases">
        <title>Draft Genome Sequences of 5 Vibrio neptunius Strains Isolated From of Bivalve Hatcheries.</title>
        <authorList>
            <person name="Galvis F."/>
            <person name="Barja J.L."/>
            <person name="Lemos M.L."/>
            <person name="Balado M."/>
        </authorList>
    </citation>
    <scope>NUCLEOTIDE SEQUENCE [LARGE SCALE GENOMIC DNA]</scope>
    <source>
        <strain evidence="1 2">PP-145.98</strain>
    </source>
</reference>
<dbReference type="EMBL" id="JAFHLB010000002">
    <property type="protein sequence ID" value="MBN3576630.1"/>
    <property type="molecule type" value="Genomic_DNA"/>
</dbReference>
<sequence>MKSSDKQLLVEAALAAANHGLEKQALSILNAFSSLIEDEGDRRICASLIYFALDKRAQAIRSLNGLDTPQAEGLRFLYSSTAESADTQKICSLITGGSHGTECNS</sequence>
<gene>
    <name evidence="1" type="ORF">JYA62_02960</name>
</gene>
<accession>A0ABS2ZXX5</accession>
<dbReference type="RefSeq" id="WP_045973543.1">
    <property type="nucleotide sequence ID" value="NZ_CAWMDY010000001.1"/>
</dbReference>
<dbReference type="InterPro" id="IPR010437">
    <property type="entry name" value="T3SS_SsaH/EsaH"/>
</dbReference>
<proteinExistence type="predicted"/>
<dbReference type="Gene3D" id="1.25.40.10">
    <property type="entry name" value="Tetratricopeptide repeat domain"/>
    <property type="match status" value="1"/>
</dbReference>
<organism evidence="1 2">
    <name type="scientific">Vibrio neptunius</name>
    <dbReference type="NCBI Taxonomy" id="170651"/>
    <lineage>
        <taxon>Bacteria</taxon>
        <taxon>Pseudomonadati</taxon>
        <taxon>Pseudomonadota</taxon>
        <taxon>Gammaproteobacteria</taxon>
        <taxon>Vibrionales</taxon>
        <taxon>Vibrionaceae</taxon>
        <taxon>Vibrio</taxon>
    </lineage>
</organism>
<dbReference type="NCBIfam" id="TIGR02498">
    <property type="entry name" value="type_III_ssaH"/>
    <property type="match status" value="1"/>
</dbReference>
<keyword evidence="2" id="KW-1185">Reference proteome</keyword>
<dbReference type="Proteomes" id="UP000779070">
    <property type="component" value="Unassembled WGS sequence"/>
</dbReference>
<dbReference type="InterPro" id="IPR011990">
    <property type="entry name" value="TPR-like_helical_dom_sf"/>
</dbReference>
<dbReference type="Pfam" id="PF06287">
    <property type="entry name" value="DUF1039"/>
    <property type="match status" value="1"/>
</dbReference>
<name>A0ABS2ZXX5_9VIBR</name>
<comment type="caution">
    <text evidence="1">The sequence shown here is derived from an EMBL/GenBank/DDBJ whole genome shotgun (WGS) entry which is preliminary data.</text>
</comment>
<protein>
    <submittedName>
        <fullName evidence="1">EscG/YscG/SsaH family type III secretion system needle protein co-chaperone</fullName>
    </submittedName>
</protein>